<dbReference type="Proteomes" id="UP000547976">
    <property type="component" value="Unassembled WGS sequence"/>
</dbReference>
<keyword evidence="2" id="KW-1185">Reference proteome</keyword>
<sequence length="147" mass="16777">MCQLSSTATICESCRHLISYTSNKHFCPLVMNPVTRIPIEEMEDRACLEEPEDFICYVSRQFCKRCEDKMANAEVSQPCKRCEDKAATVEVSQFCKHCEGKPANFYEDNTVNIEASQFCRHCEENTANVEVSQPCKQCEDKTAIVEV</sequence>
<dbReference type="AlphaFoldDB" id="A0A8H5URV1"/>
<evidence type="ECO:0000313" key="2">
    <source>
        <dbReference type="Proteomes" id="UP000547976"/>
    </source>
</evidence>
<organism evidence="1 2">
    <name type="scientific">Gibberella subglutinans</name>
    <name type="common">Fusarium subglutinans</name>
    <dbReference type="NCBI Taxonomy" id="42677"/>
    <lineage>
        <taxon>Eukaryota</taxon>
        <taxon>Fungi</taxon>
        <taxon>Dikarya</taxon>
        <taxon>Ascomycota</taxon>
        <taxon>Pezizomycotina</taxon>
        <taxon>Sordariomycetes</taxon>
        <taxon>Hypocreomycetidae</taxon>
        <taxon>Hypocreales</taxon>
        <taxon>Nectriaceae</taxon>
        <taxon>Fusarium</taxon>
        <taxon>Fusarium fujikuroi species complex</taxon>
    </lineage>
</organism>
<reference evidence="1 2" key="1">
    <citation type="submission" date="2020-05" db="EMBL/GenBank/DDBJ databases">
        <title>Identification and distribution of gene clusters putatively required for synthesis of sphingolipid metabolism inhibitors in phylogenetically diverse species of the filamentous fungus Fusarium.</title>
        <authorList>
            <person name="Kim H.-S."/>
            <person name="Busman M."/>
            <person name="Brown D.W."/>
            <person name="Divon H."/>
            <person name="Uhlig S."/>
            <person name="Proctor R.H."/>
        </authorList>
    </citation>
    <scope>NUCLEOTIDE SEQUENCE [LARGE SCALE GENOMIC DNA]</scope>
    <source>
        <strain evidence="1 2">NRRL 66333</strain>
    </source>
</reference>
<dbReference type="GeneID" id="59321887"/>
<evidence type="ECO:0000313" key="1">
    <source>
        <dbReference type="EMBL" id="KAF5596777.1"/>
    </source>
</evidence>
<protein>
    <submittedName>
        <fullName evidence="1">Uncharacterized protein</fullName>
    </submittedName>
</protein>
<dbReference type="RefSeq" id="XP_036535764.1">
    <property type="nucleotide sequence ID" value="XM_036687169.1"/>
</dbReference>
<proteinExistence type="predicted"/>
<comment type="caution">
    <text evidence="1">The sequence shown here is derived from an EMBL/GenBank/DDBJ whole genome shotgun (WGS) entry which is preliminary data.</text>
</comment>
<accession>A0A8H5URV1</accession>
<dbReference type="EMBL" id="JAAOAV010000123">
    <property type="protein sequence ID" value="KAF5596777.1"/>
    <property type="molecule type" value="Genomic_DNA"/>
</dbReference>
<name>A0A8H5URV1_GIBSU</name>
<gene>
    <name evidence="1" type="ORF">FSUBG_8732</name>
</gene>
<dbReference type="OrthoDB" id="5015234at2759"/>